<evidence type="ECO:0000259" key="17">
    <source>
        <dbReference type="Pfam" id="PF25067"/>
    </source>
</evidence>
<feature type="compositionally biased region" description="Polar residues" evidence="11">
    <location>
        <begin position="1107"/>
        <end position="1144"/>
    </location>
</feature>
<organism evidence="19 20">
    <name type="scientific">Porites lobata</name>
    <dbReference type="NCBI Taxonomy" id="104759"/>
    <lineage>
        <taxon>Eukaryota</taxon>
        <taxon>Metazoa</taxon>
        <taxon>Cnidaria</taxon>
        <taxon>Anthozoa</taxon>
        <taxon>Hexacorallia</taxon>
        <taxon>Scleractinia</taxon>
        <taxon>Fungiina</taxon>
        <taxon>Poritidae</taxon>
        <taxon>Porites</taxon>
    </lineage>
</organism>
<dbReference type="Pfam" id="PF08638">
    <property type="entry name" value="Med14"/>
    <property type="match status" value="1"/>
</dbReference>
<evidence type="ECO:0000256" key="5">
    <source>
        <dbReference type="ARBA" id="ARBA00023015"/>
    </source>
</evidence>
<feature type="compositionally biased region" description="Low complexity" evidence="11">
    <location>
        <begin position="1075"/>
        <end position="1093"/>
    </location>
</feature>
<evidence type="ECO:0000256" key="3">
    <source>
        <dbReference type="ARBA" id="ARBA00019619"/>
    </source>
</evidence>
<dbReference type="Proteomes" id="UP001159405">
    <property type="component" value="Unassembled WGS sequence"/>
</dbReference>
<evidence type="ECO:0000256" key="6">
    <source>
        <dbReference type="ARBA" id="ARBA00023159"/>
    </source>
</evidence>
<evidence type="ECO:0000259" key="13">
    <source>
        <dbReference type="Pfam" id="PF22981"/>
    </source>
</evidence>
<keyword evidence="5 10" id="KW-0805">Transcription regulation</keyword>
<feature type="domain" description="Mediator of RNA polymerase II transcription subunit 14 RM3" evidence="16">
    <location>
        <begin position="363"/>
        <end position="471"/>
    </location>
</feature>
<comment type="function">
    <text evidence="10">Component of the Mediator complex, a coactivator involved in the regulated transcription of nearly all RNA polymerase II-dependent genes. Mediator functions as a bridge to convey information from gene-specific regulatory proteins to the basal RNA polymerase II transcription machinery. Mediator is recruited to promoters by direct interactions with regulatory proteins and serves as a scaffold for the assembly of a functional preinitiation complex with RNA polymerase II and the general transcription factors.</text>
</comment>
<dbReference type="InterPro" id="IPR055122">
    <property type="entry name" value="Med14_N"/>
</dbReference>
<feature type="domain" description="Mediator complex subunit MED14 N-terminal" evidence="12">
    <location>
        <begin position="15"/>
        <end position="203"/>
    </location>
</feature>
<keyword evidence="20" id="KW-1185">Reference proteome</keyword>
<feature type="domain" description="Mediator of RNA polymerase II transcription subunit 14 RM8" evidence="14">
    <location>
        <begin position="1200"/>
        <end position="1283"/>
    </location>
</feature>
<dbReference type="Pfam" id="PF25069">
    <property type="entry name" value="Med14_C"/>
    <property type="match status" value="1"/>
</dbReference>
<dbReference type="Pfam" id="PF25065">
    <property type="entry name" value="RM3_Med14"/>
    <property type="match status" value="1"/>
</dbReference>
<dbReference type="Pfam" id="PF25067">
    <property type="entry name" value="RM5_Med14"/>
    <property type="match status" value="1"/>
</dbReference>
<dbReference type="InterPro" id="IPR055107">
    <property type="entry name" value="Med14_RM8"/>
</dbReference>
<evidence type="ECO:0000259" key="14">
    <source>
        <dbReference type="Pfam" id="PF22983"/>
    </source>
</evidence>
<protein>
    <recommendedName>
        <fullName evidence="3 10">Mediator of RNA polymerase II transcription subunit 14</fullName>
    </recommendedName>
    <alternativeName>
        <fullName evidence="9 10">Mediator complex subunit 14</fullName>
    </alternativeName>
</protein>
<feature type="region of interest" description="Disordered" evidence="11">
    <location>
        <begin position="543"/>
        <end position="600"/>
    </location>
</feature>
<gene>
    <name evidence="19" type="ORF">PLOB_00012437</name>
</gene>
<feature type="domain" description="Mediator of RNA polymerase II transcription subunit 14 RM5" evidence="17">
    <location>
        <begin position="697"/>
        <end position="781"/>
    </location>
</feature>
<evidence type="ECO:0000256" key="10">
    <source>
        <dbReference type="RuleBase" id="RU365082"/>
    </source>
</evidence>
<feature type="domain" description="Mediator of RNA polymerase II transcription subunit 14 RM6" evidence="15">
    <location>
        <begin position="837"/>
        <end position="904"/>
    </location>
</feature>
<dbReference type="Pfam" id="PF22983">
    <property type="entry name" value="RM8_Med14"/>
    <property type="match status" value="1"/>
</dbReference>
<keyword evidence="4" id="KW-0677">Repeat</keyword>
<evidence type="ECO:0000313" key="20">
    <source>
        <dbReference type="Proteomes" id="UP001159405"/>
    </source>
</evidence>
<evidence type="ECO:0000256" key="4">
    <source>
        <dbReference type="ARBA" id="ARBA00022737"/>
    </source>
</evidence>
<dbReference type="EMBL" id="CALNXK010000017">
    <property type="protein sequence ID" value="CAH3104584.1"/>
    <property type="molecule type" value="Genomic_DNA"/>
</dbReference>
<sequence>MAPTEIAPDAGGTKINLSMLIDFLLQKTYHELTVLSELLPRKSDIERKIEIVQFASRTRQQFVRLLALVKWAASAERVDKCQAISTILDKQSMLFVDTADMLARMSRETLVKARLPTFCLPAAVDVLTGGTYPRLPTCIRDKIVPPDPITAVEKAKTLQRLNQVVQHRLVTAKLPPEMANLVIADGRVKFRVEHEFEVMLTLMGDESTIPWRVLSIDFLVQDKETGDGKSLVHALQSQYIHQLVQSRMFVEEDPLVDLYKCLHSFCLSLQLQVLHFQAKQLITERWGENVRIEEFVVGKKLVISYWRTRGVVQQGQKPGHKVTVCGDNSDNPTCLCVQHSPPLPFECTSDCISKISPGDLYVEKLLTHTIKAQSNVKLKELLQILTKDSSLRSRVTMDESCPSVAIQVSSDPTPAEVVIITLSERNGSFQVSLGTGEYNVICSELENILNANMEQFLTVFKDARCQLYVKRYLKSTAQLPVTASLSLPIINLSEHPQLSQLSKHKLYICFKKQPSYCLIVEVLCEEDSEEVKTRYHLTKVESSFGEDPADVSTPADSSSGDQKAKKVEVKTEGRKSQEQSRQSCDGAARNTVQENNRKRRPLFLVAGHMATLNPQKMTDFAGSQLEGISSTGHSSESKKRKLNSPEDSNKRQKTIQDVLSEGTENSSFHLTFGHVVAICRARIPFIQLREELSRHKIIYQGLTSEAGVGLAVRLSNLPLPKDCGAALLSSFQPNVLDCVLRLPDESQKTCLLEMIMDNCPLEGLSNSEKGCTRHLMFEYSVHDLGSEDSSENSGGDTEKNWAKGVVTKLLNDWCSVCKLYQHAVELDAYLKDSQSHFRHMCRVYSYNYKQLTLQYDPDKQSLVTFEWSVEQSEFVLTFGYCGPYLSANPHSTTAKHLQQEFNKHQSLPYIVQILHDTFRPLSAIAKLSTKPTLGIQVTRPHMSFRKFAVLPQSSTHVLLVYRNNNALEVRFRAKNLVAIRDASYSLVDPSKNKPGFTPIQNLKVFLQLYVDEVAKVGGVTSRHASTADDEAPPSPIAMETDVPVIDPQFTSPQPMQTANLTPSPMISRTSPQAPPSSMSVPSPFSSSPSVNSPGNIYGVGSPGSWPMSPQFTGTGQATKFRPSPSSQASTGAAQRQATTPPRQLTARTWTAAAPTILSHSAFTKLCSLAPMTSASIRRSQPVMLSPLERFLCCVHLKRHLTRVVQNEESLTLVRNELGGLVFKVSPPSSSMQATTNLQYIVSVDHTTYTALRLTTKPLAGPGQEASWKDDLNTLDRFFETKVARAPYKGSAITAFARLLGAPPNILRDCIKIMKLELNHDPSKLKWRVEWCLSIPPNGPEIAPPGTPAVVLKTKMLFFIQLSKPIPTSLTGEEQIVVVPILHDIQNNTVQQAEVQPKTTGTSSSVSSTHAAIVTSTLRRWSEVTPRTGECTIFPAVLELARNLDIPPP</sequence>
<evidence type="ECO:0000256" key="9">
    <source>
        <dbReference type="ARBA" id="ARBA00032007"/>
    </source>
</evidence>
<evidence type="ECO:0000256" key="7">
    <source>
        <dbReference type="ARBA" id="ARBA00023163"/>
    </source>
</evidence>
<accession>A0ABN8NF13</accession>
<dbReference type="PANTHER" id="PTHR12809">
    <property type="entry name" value="MEDIATOR COMPLEX SUBUNIT"/>
    <property type="match status" value="1"/>
</dbReference>
<keyword evidence="8 10" id="KW-0539">Nucleus</keyword>
<evidence type="ECO:0000256" key="2">
    <source>
        <dbReference type="ARBA" id="ARBA00007813"/>
    </source>
</evidence>
<dbReference type="InterPro" id="IPR055114">
    <property type="entry name" value="Med14_RM6"/>
</dbReference>
<evidence type="ECO:0000259" key="18">
    <source>
        <dbReference type="Pfam" id="PF25069"/>
    </source>
</evidence>
<comment type="subcellular location">
    <subcellularLocation>
        <location evidence="1 10">Nucleus</location>
    </subcellularLocation>
</comment>
<evidence type="ECO:0000259" key="16">
    <source>
        <dbReference type="Pfam" id="PF25065"/>
    </source>
</evidence>
<feature type="domain" description="Mediator of RNA polymerase II transcription subunit 14 C-terminal" evidence="18">
    <location>
        <begin position="1299"/>
        <end position="1446"/>
    </location>
</feature>
<reference evidence="19 20" key="1">
    <citation type="submission" date="2022-05" db="EMBL/GenBank/DDBJ databases">
        <authorList>
            <consortium name="Genoscope - CEA"/>
            <person name="William W."/>
        </authorList>
    </citation>
    <scope>NUCLEOTIDE SEQUENCE [LARGE SCALE GENOMIC DNA]</scope>
</reference>
<dbReference type="InterPro" id="IPR056878">
    <property type="entry name" value="RM5_Med14"/>
</dbReference>
<keyword evidence="6 10" id="KW-0010">Activator</keyword>
<name>A0ABN8NF13_9CNID</name>
<feature type="region of interest" description="Disordered" evidence="11">
    <location>
        <begin position="625"/>
        <end position="653"/>
    </location>
</feature>
<feature type="domain" description="Mediator of RNA polymerase II transcription subunit 14 RM2" evidence="13">
    <location>
        <begin position="282"/>
        <end position="348"/>
    </location>
</feature>
<proteinExistence type="inferred from homology"/>
<comment type="caution">
    <text evidence="19">The sequence shown here is derived from an EMBL/GenBank/DDBJ whole genome shotgun (WGS) entry which is preliminary data.</text>
</comment>
<dbReference type="PANTHER" id="PTHR12809:SF2">
    <property type="entry name" value="MEDIATOR OF RNA POLYMERASE II TRANSCRIPTION SUBUNIT 14"/>
    <property type="match status" value="1"/>
</dbReference>
<feature type="compositionally biased region" description="Polar residues" evidence="11">
    <location>
        <begin position="1048"/>
        <end position="1069"/>
    </location>
</feature>
<dbReference type="Pfam" id="PF22984">
    <property type="entry name" value="RM6_Med14"/>
    <property type="match status" value="1"/>
</dbReference>
<feature type="compositionally biased region" description="Basic and acidic residues" evidence="11">
    <location>
        <begin position="562"/>
        <end position="578"/>
    </location>
</feature>
<comment type="similarity">
    <text evidence="2 10">Belongs to the Mediator complex subunit 14 family.</text>
</comment>
<feature type="region of interest" description="Disordered" evidence="11">
    <location>
        <begin position="1045"/>
        <end position="1144"/>
    </location>
</feature>
<dbReference type="Pfam" id="PF22981">
    <property type="entry name" value="RM2_Med14"/>
    <property type="match status" value="1"/>
</dbReference>
<keyword evidence="7 10" id="KW-0804">Transcription</keyword>
<evidence type="ECO:0000256" key="8">
    <source>
        <dbReference type="ARBA" id="ARBA00023242"/>
    </source>
</evidence>
<dbReference type="InterPro" id="IPR056877">
    <property type="entry name" value="Med14_C"/>
</dbReference>
<dbReference type="InterPro" id="IPR013947">
    <property type="entry name" value="Mediator_Med14"/>
</dbReference>
<evidence type="ECO:0000259" key="12">
    <source>
        <dbReference type="Pfam" id="PF08638"/>
    </source>
</evidence>
<evidence type="ECO:0000256" key="11">
    <source>
        <dbReference type="SAM" id="MobiDB-lite"/>
    </source>
</evidence>
<dbReference type="InterPro" id="IPR055113">
    <property type="entry name" value="Med14_RM2"/>
</dbReference>
<dbReference type="InterPro" id="IPR056879">
    <property type="entry name" value="RM3_Med14"/>
</dbReference>
<evidence type="ECO:0000313" key="19">
    <source>
        <dbReference type="EMBL" id="CAH3104584.1"/>
    </source>
</evidence>
<evidence type="ECO:0000259" key="15">
    <source>
        <dbReference type="Pfam" id="PF22984"/>
    </source>
</evidence>
<comment type="subunit">
    <text evidence="10">Component of the Mediator complex.</text>
</comment>
<evidence type="ECO:0000256" key="1">
    <source>
        <dbReference type="ARBA" id="ARBA00004123"/>
    </source>
</evidence>